<dbReference type="EMBL" id="SZYD01000001">
    <property type="protein sequence ID" value="KAD7477233.1"/>
    <property type="molecule type" value="Genomic_DNA"/>
</dbReference>
<evidence type="ECO:0000313" key="2">
    <source>
        <dbReference type="EMBL" id="KAD7477233.1"/>
    </source>
</evidence>
<feature type="compositionally biased region" description="Basic and acidic residues" evidence="1">
    <location>
        <begin position="13"/>
        <end position="26"/>
    </location>
</feature>
<keyword evidence="3" id="KW-1185">Reference proteome</keyword>
<organism evidence="2 3">
    <name type="scientific">Mikania micrantha</name>
    <name type="common">bitter vine</name>
    <dbReference type="NCBI Taxonomy" id="192012"/>
    <lineage>
        <taxon>Eukaryota</taxon>
        <taxon>Viridiplantae</taxon>
        <taxon>Streptophyta</taxon>
        <taxon>Embryophyta</taxon>
        <taxon>Tracheophyta</taxon>
        <taxon>Spermatophyta</taxon>
        <taxon>Magnoliopsida</taxon>
        <taxon>eudicotyledons</taxon>
        <taxon>Gunneridae</taxon>
        <taxon>Pentapetalae</taxon>
        <taxon>asterids</taxon>
        <taxon>campanulids</taxon>
        <taxon>Asterales</taxon>
        <taxon>Asteraceae</taxon>
        <taxon>Asteroideae</taxon>
        <taxon>Heliantheae alliance</taxon>
        <taxon>Eupatorieae</taxon>
        <taxon>Mikania</taxon>
    </lineage>
</organism>
<feature type="region of interest" description="Disordered" evidence="1">
    <location>
        <begin position="1"/>
        <end position="38"/>
    </location>
</feature>
<dbReference type="AlphaFoldDB" id="A0A5N6PYQ1"/>
<name>A0A5N6PYQ1_9ASTR</name>
<protein>
    <submittedName>
        <fullName evidence="2">Uncharacterized protein</fullName>
    </submittedName>
</protein>
<proteinExistence type="predicted"/>
<reference evidence="2 3" key="1">
    <citation type="submission" date="2019-05" db="EMBL/GenBank/DDBJ databases">
        <title>Mikania micrantha, genome provides insights into the molecular mechanism of rapid growth.</title>
        <authorList>
            <person name="Liu B."/>
        </authorList>
    </citation>
    <scope>NUCLEOTIDE SEQUENCE [LARGE SCALE GENOMIC DNA]</scope>
    <source>
        <strain evidence="2">NLD-2019</strain>
        <tissue evidence="2">Leaf</tissue>
    </source>
</reference>
<dbReference type="Proteomes" id="UP000326396">
    <property type="component" value="Linkage Group LG1"/>
</dbReference>
<sequence>MADITSLKAQRTNYDEERTKSDEDSGSRSPKNPLAEQLTAIAASLDTLESHLREDIQFLKIRYEPPSNQVEKGASNDNHYDEEDRFELDTQEVSDDNPGDDEDQFQYVWGVVGGQLEVCGDIKLKINGQSEVCDGQSEVCDGNQLKIEDLEKTQSHVEWLPTSLPLVGPILMISWIDRKEKWAEPDGWKDTNTMTIGKQGYICIYKVWASPLADKKVPLYMFDSNLNSITFVKACNVRKHTTRIFVKGQISTTIEWLIAWSRIPLRLEDKSIFRVGCIDMNPNPNSYGLWDICLLVAGKLVAGKVQTKKVGTVVHAIRGKRGDRS</sequence>
<gene>
    <name evidence="2" type="ORF">E3N88_00369</name>
</gene>
<evidence type="ECO:0000256" key="1">
    <source>
        <dbReference type="SAM" id="MobiDB-lite"/>
    </source>
</evidence>
<comment type="caution">
    <text evidence="2">The sequence shown here is derived from an EMBL/GenBank/DDBJ whole genome shotgun (WGS) entry which is preliminary data.</text>
</comment>
<accession>A0A5N6PYQ1</accession>
<evidence type="ECO:0000313" key="3">
    <source>
        <dbReference type="Proteomes" id="UP000326396"/>
    </source>
</evidence>